<keyword evidence="1" id="KW-1133">Transmembrane helix</keyword>
<comment type="caution">
    <text evidence="2">The sequence shown here is derived from an EMBL/GenBank/DDBJ whole genome shotgun (WGS) entry which is preliminary data.</text>
</comment>
<name>A0A6L9EG59_9FLAO</name>
<keyword evidence="1" id="KW-0472">Membrane</keyword>
<feature type="transmembrane region" description="Helical" evidence="1">
    <location>
        <begin position="12"/>
        <end position="33"/>
    </location>
</feature>
<evidence type="ECO:0000313" key="3">
    <source>
        <dbReference type="Proteomes" id="UP000475249"/>
    </source>
</evidence>
<feature type="transmembrane region" description="Helical" evidence="1">
    <location>
        <begin position="115"/>
        <end position="138"/>
    </location>
</feature>
<protein>
    <submittedName>
        <fullName evidence="2">Uncharacterized protein</fullName>
    </submittedName>
</protein>
<feature type="transmembrane region" description="Helical" evidence="1">
    <location>
        <begin position="81"/>
        <end position="103"/>
    </location>
</feature>
<organism evidence="2 3">
    <name type="scientific">Poritiphilus flavus</name>
    <dbReference type="NCBI Taxonomy" id="2697053"/>
    <lineage>
        <taxon>Bacteria</taxon>
        <taxon>Pseudomonadati</taxon>
        <taxon>Bacteroidota</taxon>
        <taxon>Flavobacteriia</taxon>
        <taxon>Flavobacteriales</taxon>
        <taxon>Flavobacteriaceae</taxon>
        <taxon>Poritiphilus</taxon>
    </lineage>
</organism>
<keyword evidence="3" id="KW-1185">Reference proteome</keyword>
<gene>
    <name evidence="2" type="ORF">GTQ38_16585</name>
</gene>
<feature type="transmembrane region" description="Helical" evidence="1">
    <location>
        <begin position="45"/>
        <end position="61"/>
    </location>
</feature>
<accession>A0A6L9EG59</accession>
<evidence type="ECO:0000313" key="2">
    <source>
        <dbReference type="EMBL" id="NAS13632.1"/>
    </source>
</evidence>
<dbReference type="RefSeq" id="WP_161436661.1">
    <property type="nucleotide sequence ID" value="NZ_WXYO01000007.1"/>
</dbReference>
<sequence length="160" mass="19060">MNSILKLFTLNRCLALTIGVLISLIVLNFYGLYTNKFYLVKFDNYIFPLLTIIHFTYLYVLRFKIREEEYTDPAMRNLEYALYAIFLIYLFKASDTFYILMSYKDYEDHILPGTFLPMGILIFCLQLSLMALTVLVIWHRKNKVGDYNFDNINENIDPWP</sequence>
<reference evidence="2 3" key="1">
    <citation type="submission" date="2020-01" db="EMBL/GenBank/DDBJ databases">
        <title>Bacteria diversity of Porities sp.</title>
        <authorList>
            <person name="Wang G."/>
        </authorList>
    </citation>
    <scope>NUCLEOTIDE SEQUENCE [LARGE SCALE GENOMIC DNA]</scope>
    <source>
        <strain evidence="2 3">R33</strain>
    </source>
</reference>
<dbReference type="EMBL" id="WXYO01000007">
    <property type="protein sequence ID" value="NAS13632.1"/>
    <property type="molecule type" value="Genomic_DNA"/>
</dbReference>
<proteinExistence type="predicted"/>
<dbReference type="AlphaFoldDB" id="A0A6L9EG59"/>
<evidence type="ECO:0000256" key="1">
    <source>
        <dbReference type="SAM" id="Phobius"/>
    </source>
</evidence>
<dbReference type="Proteomes" id="UP000475249">
    <property type="component" value="Unassembled WGS sequence"/>
</dbReference>
<keyword evidence="1" id="KW-0812">Transmembrane</keyword>